<feature type="transmembrane region" description="Helical" evidence="5">
    <location>
        <begin position="167"/>
        <end position="186"/>
    </location>
</feature>
<evidence type="ECO:0000256" key="1">
    <source>
        <dbReference type="ARBA" id="ARBA00004141"/>
    </source>
</evidence>
<organism evidence="6 7">
    <name type="scientific">Capnocytophaga cynodegmi</name>
    <dbReference type="NCBI Taxonomy" id="28189"/>
    <lineage>
        <taxon>Bacteria</taxon>
        <taxon>Pseudomonadati</taxon>
        <taxon>Bacteroidota</taxon>
        <taxon>Flavobacteriia</taxon>
        <taxon>Flavobacteriales</taxon>
        <taxon>Flavobacteriaceae</taxon>
        <taxon>Capnocytophaga</taxon>
    </lineage>
</organism>
<feature type="transmembrane region" description="Helical" evidence="5">
    <location>
        <begin position="136"/>
        <end position="155"/>
    </location>
</feature>
<dbReference type="eggNOG" id="COG0385">
    <property type="taxonomic scope" value="Bacteria"/>
</dbReference>
<dbReference type="Proteomes" id="UP000038055">
    <property type="component" value="Unassembled WGS sequence"/>
</dbReference>
<feature type="transmembrane region" description="Helical" evidence="5">
    <location>
        <begin position="66"/>
        <end position="89"/>
    </location>
</feature>
<dbReference type="EMBL" id="CDOD01000025">
    <property type="protein sequence ID" value="CEN36175.1"/>
    <property type="molecule type" value="Genomic_DNA"/>
</dbReference>
<keyword evidence="3 5" id="KW-1133">Transmembrane helix</keyword>
<protein>
    <submittedName>
        <fullName evidence="6">Sodium bile acid symporter family protein</fullName>
    </submittedName>
</protein>
<keyword evidence="4 5" id="KW-0472">Membrane</keyword>
<feature type="transmembrane region" description="Helical" evidence="5">
    <location>
        <begin position="96"/>
        <end position="124"/>
    </location>
</feature>
<dbReference type="AlphaFoldDB" id="A0A0B7HA30"/>
<keyword evidence="7" id="KW-1185">Reference proteome</keyword>
<keyword evidence="2 5" id="KW-0812">Transmembrane</keyword>
<dbReference type="RefSeq" id="WP_041992427.1">
    <property type="nucleotide sequence ID" value="NZ_CDOD01000025.1"/>
</dbReference>
<feature type="transmembrane region" description="Helical" evidence="5">
    <location>
        <begin position="37"/>
        <end position="60"/>
    </location>
</feature>
<sequence>MDLINHLMSAVLMLITFAIGSSLRFSDFENVFKKSKAFNIGLIAQMVFLPILAFLVAYFSDLSPELKVGLIIVAICPGGTTSNFITYLVNADTALAVALTTINSILILLTIPTLANVAISLFMGTSSEFSLSMLDTFWEVSKITIIPAFLGLVFNRYLPDVTARIKIPLKVINTILLGLVFIIKFFADKDSGGTGIVFDEILSILPYALIMHLSSMILSYVISKKVFHITNIQSATIGIEVGLQNTVLAIYVAGLIQSVEMAKPALVFAMFSFFTTLVFAFVAMRAKYNR</sequence>
<dbReference type="Pfam" id="PF01758">
    <property type="entry name" value="SBF"/>
    <property type="match status" value="1"/>
</dbReference>
<dbReference type="GO" id="GO:0016020">
    <property type="term" value="C:membrane"/>
    <property type="evidence" value="ECO:0007669"/>
    <property type="project" value="UniProtKB-SubCell"/>
</dbReference>
<feature type="transmembrane region" description="Helical" evidence="5">
    <location>
        <begin position="265"/>
        <end position="284"/>
    </location>
</feature>
<dbReference type="STRING" id="28189.CCYN74_100183"/>
<accession>A0A0B7HA30</accession>
<evidence type="ECO:0000256" key="5">
    <source>
        <dbReference type="SAM" id="Phobius"/>
    </source>
</evidence>
<dbReference type="PANTHER" id="PTHR10361">
    <property type="entry name" value="SODIUM-BILE ACID COTRANSPORTER"/>
    <property type="match status" value="1"/>
</dbReference>
<gene>
    <name evidence="6" type="ORF">CCYN2B_310025</name>
</gene>
<reference evidence="7" key="1">
    <citation type="submission" date="2015-01" db="EMBL/GenBank/DDBJ databases">
        <authorList>
            <person name="MANFREDI Pablo"/>
        </authorList>
    </citation>
    <scope>NUCLEOTIDE SEQUENCE [LARGE SCALE GENOMIC DNA]</scope>
    <source>
        <strain evidence="7">Ccyn2B</strain>
    </source>
</reference>
<evidence type="ECO:0000313" key="7">
    <source>
        <dbReference type="Proteomes" id="UP000038055"/>
    </source>
</evidence>
<evidence type="ECO:0000256" key="4">
    <source>
        <dbReference type="ARBA" id="ARBA00023136"/>
    </source>
</evidence>
<evidence type="ECO:0000256" key="2">
    <source>
        <dbReference type="ARBA" id="ARBA00022692"/>
    </source>
</evidence>
<dbReference type="Gene3D" id="1.20.1530.20">
    <property type="match status" value="1"/>
</dbReference>
<evidence type="ECO:0000313" key="6">
    <source>
        <dbReference type="EMBL" id="CEN36175.1"/>
    </source>
</evidence>
<dbReference type="InterPro" id="IPR004710">
    <property type="entry name" value="Bilac:Na_transpt"/>
</dbReference>
<evidence type="ECO:0000256" key="3">
    <source>
        <dbReference type="ARBA" id="ARBA00022989"/>
    </source>
</evidence>
<comment type="subcellular location">
    <subcellularLocation>
        <location evidence="1">Membrane</location>
        <topology evidence="1">Multi-pass membrane protein</topology>
    </subcellularLocation>
</comment>
<name>A0A0B7HA30_9FLAO</name>
<feature type="transmembrane region" description="Helical" evidence="5">
    <location>
        <begin position="201"/>
        <end position="222"/>
    </location>
</feature>
<dbReference type="PANTHER" id="PTHR10361:SF24">
    <property type="entry name" value="P3 PROTEIN"/>
    <property type="match status" value="1"/>
</dbReference>
<feature type="transmembrane region" description="Helical" evidence="5">
    <location>
        <begin position="234"/>
        <end position="253"/>
    </location>
</feature>
<proteinExistence type="predicted"/>
<dbReference type="InterPro" id="IPR002657">
    <property type="entry name" value="BilAc:Na_symport/Acr3"/>
</dbReference>
<dbReference type="InterPro" id="IPR038770">
    <property type="entry name" value="Na+/solute_symporter_sf"/>
</dbReference>
<feature type="transmembrane region" description="Helical" evidence="5">
    <location>
        <begin position="6"/>
        <end position="25"/>
    </location>
</feature>